<reference evidence="1" key="1">
    <citation type="submission" date="2021-01" db="EMBL/GenBank/DDBJ databases">
        <title>Whole genome shotgun sequence of Virgisporangium ochraceum NBRC 16418.</title>
        <authorList>
            <person name="Komaki H."/>
            <person name="Tamura T."/>
        </authorList>
    </citation>
    <scope>NUCLEOTIDE SEQUENCE</scope>
    <source>
        <strain evidence="1">NBRC 16418</strain>
    </source>
</reference>
<evidence type="ECO:0000313" key="1">
    <source>
        <dbReference type="EMBL" id="GIJ74514.1"/>
    </source>
</evidence>
<dbReference type="InterPro" id="IPR025444">
    <property type="entry name" value="Monooxy_af470"/>
</dbReference>
<keyword evidence="2" id="KW-1185">Reference proteome</keyword>
<gene>
    <name evidence="1" type="ORF">Voc01_094310</name>
</gene>
<dbReference type="Proteomes" id="UP000635606">
    <property type="component" value="Unassembled WGS sequence"/>
</dbReference>
<accession>A0A8J4EH19</accession>
<proteinExistence type="predicted"/>
<sequence>MITRVNRQTVDLSPYPDLVVVYLGMRVNRLFGLRTLMGYGPQIGRSVTGKPEGLLHHESLMWSLFPMHVGIRQYWRDLPSLLSWARSEPHRRWWRDFLRDSGGTGFWHETYLLRGGMEAVYDDVPQRRGFAAFAPVQPARGRMFGTAARVGRTEDDIAPVLSEEDLYTTGSDAP</sequence>
<dbReference type="Pfam" id="PF13826">
    <property type="entry name" value="Monooxy_af470-like"/>
    <property type="match status" value="1"/>
</dbReference>
<dbReference type="AlphaFoldDB" id="A0A8J4EH19"/>
<dbReference type="RefSeq" id="WP_203934316.1">
    <property type="nucleotide sequence ID" value="NZ_BOPH01000138.1"/>
</dbReference>
<dbReference type="EMBL" id="BOPH01000138">
    <property type="protein sequence ID" value="GIJ74514.1"/>
    <property type="molecule type" value="Genomic_DNA"/>
</dbReference>
<organism evidence="1 2">
    <name type="scientific">Virgisporangium ochraceum</name>
    <dbReference type="NCBI Taxonomy" id="65505"/>
    <lineage>
        <taxon>Bacteria</taxon>
        <taxon>Bacillati</taxon>
        <taxon>Actinomycetota</taxon>
        <taxon>Actinomycetes</taxon>
        <taxon>Micromonosporales</taxon>
        <taxon>Micromonosporaceae</taxon>
        <taxon>Virgisporangium</taxon>
    </lineage>
</organism>
<comment type="caution">
    <text evidence="1">The sequence shown here is derived from an EMBL/GenBank/DDBJ whole genome shotgun (WGS) entry which is preliminary data.</text>
</comment>
<name>A0A8J4EH19_9ACTN</name>
<protein>
    <recommendedName>
        <fullName evidence="3">DUF4188 domain-containing protein</fullName>
    </recommendedName>
</protein>
<evidence type="ECO:0000313" key="2">
    <source>
        <dbReference type="Proteomes" id="UP000635606"/>
    </source>
</evidence>
<evidence type="ECO:0008006" key="3">
    <source>
        <dbReference type="Google" id="ProtNLM"/>
    </source>
</evidence>